<name>A0ABX7Q485_9BACT</name>
<feature type="compositionally biased region" description="Polar residues" evidence="1">
    <location>
        <begin position="9"/>
        <end position="20"/>
    </location>
</feature>
<dbReference type="Proteomes" id="UP000663651">
    <property type="component" value="Chromosome"/>
</dbReference>
<reference evidence="2 3" key="1">
    <citation type="submission" date="2021-03" db="EMBL/GenBank/DDBJ databases">
        <title>Geobacter metallireducens gen. nov. sp. nov., a microorganism capable of coupling the complete oxidation of organic compounds to the reduction of iron and other metals.</title>
        <authorList>
            <person name="Li Y."/>
        </authorList>
    </citation>
    <scope>NUCLEOTIDE SEQUENCE [LARGE SCALE GENOMIC DNA]</scope>
    <source>
        <strain evidence="2 3">Jerry-YX</strain>
    </source>
</reference>
<organism evidence="2 3">
    <name type="scientific">Geobacter benzoatilyticus</name>
    <dbReference type="NCBI Taxonomy" id="2815309"/>
    <lineage>
        <taxon>Bacteria</taxon>
        <taxon>Pseudomonadati</taxon>
        <taxon>Thermodesulfobacteriota</taxon>
        <taxon>Desulfuromonadia</taxon>
        <taxon>Geobacterales</taxon>
        <taxon>Geobacteraceae</taxon>
        <taxon>Geobacter</taxon>
    </lineage>
</organism>
<gene>
    <name evidence="2" type="ORF">JZM60_01000</name>
</gene>
<keyword evidence="3" id="KW-1185">Reference proteome</keyword>
<proteinExistence type="predicted"/>
<dbReference type="RefSeq" id="WP_207163696.1">
    <property type="nucleotide sequence ID" value="NZ_CP071382.1"/>
</dbReference>
<protein>
    <submittedName>
        <fullName evidence="2">Uncharacterized protein</fullName>
    </submittedName>
</protein>
<dbReference type="EMBL" id="CP071382">
    <property type="protein sequence ID" value="QSV45905.1"/>
    <property type="molecule type" value="Genomic_DNA"/>
</dbReference>
<evidence type="ECO:0000256" key="1">
    <source>
        <dbReference type="SAM" id="MobiDB-lite"/>
    </source>
</evidence>
<sequence>MAQRLKKIQMNTPVNPSSGDSAGEVNSRIRAYVLTMDFVIFSSRPPTYSIPSHEVPGLGLVQEQILLAIETNNNTPGTSWLRNAMAPRAVKSTSRNSSK</sequence>
<evidence type="ECO:0000313" key="2">
    <source>
        <dbReference type="EMBL" id="QSV45905.1"/>
    </source>
</evidence>
<evidence type="ECO:0000313" key="3">
    <source>
        <dbReference type="Proteomes" id="UP000663651"/>
    </source>
</evidence>
<feature type="region of interest" description="Disordered" evidence="1">
    <location>
        <begin position="1"/>
        <end position="23"/>
    </location>
</feature>
<accession>A0ABX7Q485</accession>